<feature type="region of interest" description="Disordered" evidence="1">
    <location>
        <begin position="1"/>
        <end position="44"/>
    </location>
</feature>
<feature type="region of interest" description="Disordered" evidence="1">
    <location>
        <begin position="282"/>
        <end position="309"/>
    </location>
</feature>
<sequence length="488" mass="53693">MPGIKPLEPYPSQETYSPASENVGPSGEEFYSNKSPPLSPRSAEEIWDEAVQKVHQRIVRNSRKSSTIIGSPPPPKSKRASTATELEIISSYGRRTYYEQRDPLSPIIDPPPPSPVVSGSASTTTMFRFVELDFGFLDRPYTPSSNEDAIPSPLSPNQQNLASTDLTRLLSEEQSNYRYPLMDPSTPSPAGLRIRPKEETKSPSPKDSSPLIFIPAGQVRSPATIPRKPLPTGAANAGIQFHHSPYQHTLGAATPPQSSSGANGETLVNSPFSIPNLLVKAHSRSHRERQSVSFIKGHSRSKTGSRADSVLVPLSPTRQASHTLQVQSGWYADADDEDEGNRDDEKARLIDYLAFKWVGRRGSRSSSNVHENGNGNSGFWVRASENGTLLGGDRGECQNLWGAQLEQERRQERNRGKDGHGVNKGRRSSLRSSLSGLMGYVALPHCAILSLPVSRDGKMYSVYQKIVFGDTTRCYSACFSNFHRMFRS</sequence>
<comment type="caution">
    <text evidence="2">The sequence shown here is derived from an EMBL/GenBank/DDBJ whole genome shotgun (WGS) entry which is preliminary data.</text>
</comment>
<evidence type="ECO:0000256" key="1">
    <source>
        <dbReference type="SAM" id="MobiDB-lite"/>
    </source>
</evidence>
<gene>
    <name evidence="2" type="ORF">M501DRAFT_1031238</name>
</gene>
<feature type="region of interest" description="Disordered" evidence="1">
    <location>
        <begin position="57"/>
        <end position="83"/>
    </location>
</feature>
<evidence type="ECO:0000313" key="2">
    <source>
        <dbReference type="EMBL" id="KAF2839093.1"/>
    </source>
</evidence>
<dbReference type="AlphaFoldDB" id="A0A9P4SAI2"/>
<protein>
    <submittedName>
        <fullName evidence="2">Uncharacterized protein</fullName>
    </submittedName>
</protein>
<dbReference type="EMBL" id="MU006095">
    <property type="protein sequence ID" value="KAF2839093.1"/>
    <property type="molecule type" value="Genomic_DNA"/>
</dbReference>
<reference evidence="2" key="1">
    <citation type="journal article" date="2020" name="Stud. Mycol.">
        <title>101 Dothideomycetes genomes: a test case for predicting lifestyles and emergence of pathogens.</title>
        <authorList>
            <person name="Haridas S."/>
            <person name="Albert R."/>
            <person name="Binder M."/>
            <person name="Bloem J."/>
            <person name="Labutti K."/>
            <person name="Salamov A."/>
            <person name="Andreopoulos B."/>
            <person name="Baker S."/>
            <person name="Barry K."/>
            <person name="Bills G."/>
            <person name="Bluhm B."/>
            <person name="Cannon C."/>
            <person name="Castanera R."/>
            <person name="Culley D."/>
            <person name="Daum C."/>
            <person name="Ezra D."/>
            <person name="Gonzalez J."/>
            <person name="Henrissat B."/>
            <person name="Kuo A."/>
            <person name="Liang C."/>
            <person name="Lipzen A."/>
            <person name="Lutzoni F."/>
            <person name="Magnuson J."/>
            <person name="Mondo S."/>
            <person name="Nolan M."/>
            <person name="Ohm R."/>
            <person name="Pangilinan J."/>
            <person name="Park H.-J."/>
            <person name="Ramirez L."/>
            <person name="Alfaro M."/>
            <person name="Sun H."/>
            <person name="Tritt A."/>
            <person name="Yoshinaga Y."/>
            <person name="Zwiers L.-H."/>
            <person name="Turgeon B."/>
            <person name="Goodwin S."/>
            <person name="Spatafora J."/>
            <person name="Crous P."/>
            <person name="Grigoriev I."/>
        </authorList>
    </citation>
    <scope>NUCLEOTIDE SEQUENCE</scope>
    <source>
        <strain evidence="2">CBS 101060</strain>
    </source>
</reference>
<proteinExistence type="predicted"/>
<name>A0A9P4SAI2_9PEZI</name>
<feature type="compositionally biased region" description="Polar residues" evidence="1">
    <location>
        <begin position="255"/>
        <end position="267"/>
    </location>
</feature>
<feature type="region of interest" description="Disordered" evidence="1">
    <location>
        <begin position="247"/>
        <end position="267"/>
    </location>
</feature>
<keyword evidence="3" id="KW-1185">Reference proteome</keyword>
<feature type="region of interest" description="Disordered" evidence="1">
    <location>
        <begin position="176"/>
        <end position="213"/>
    </location>
</feature>
<feature type="compositionally biased region" description="Basic and acidic residues" evidence="1">
    <location>
        <begin position="407"/>
        <end position="421"/>
    </location>
</feature>
<evidence type="ECO:0000313" key="3">
    <source>
        <dbReference type="Proteomes" id="UP000799429"/>
    </source>
</evidence>
<organism evidence="2 3">
    <name type="scientific">Patellaria atrata CBS 101060</name>
    <dbReference type="NCBI Taxonomy" id="1346257"/>
    <lineage>
        <taxon>Eukaryota</taxon>
        <taxon>Fungi</taxon>
        <taxon>Dikarya</taxon>
        <taxon>Ascomycota</taxon>
        <taxon>Pezizomycotina</taxon>
        <taxon>Dothideomycetes</taxon>
        <taxon>Dothideomycetes incertae sedis</taxon>
        <taxon>Patellariales</taxon>
        <taxon>Patellariaceae</taxon>
        <taxon>Patellaria</taxon>
    </lineage>
</organism>
<dbReference type="Proteomes" id="UP000799429">
    <property type="component" value="Unassembled WGS sequence"/>
</dbReference>
<feature type="region of interest" description="Disordered" evidence="1">
    <location>
        <begin position="407"/>
        <end position="429"/>
    </location>
</feature>
<accession>A0A9P4SAI2</accession>